<feature type="transmembrane region" description="Helical" evidence="1">
    <location>
        <begin position="12"/>
        <end position="30"/>
    </location>
</feature>
<proteinExistence type="predicted"/>
<feature type="transmembrane region" description="Helical" evidence="1">
    <location>
        <begin position="50"/>
        <end position="67"/>
    </location>
</feature>
<evidence type="ECO:0000313" key="2">
    <source>
        <dbReference type="EMBL" id="GIN22875.1"/>
    </source>
</evidence>
<keyword evidence="1" id="KW-0812">Transmembrane</keyword>
<dbReference type="EMBL" id="BOQT01000022">
    <property type="protein sequence ID" value="GIN22875.1"/>
    <property type="molecule type" value="Genomic_DNA"/>
</dbReference>
<keyword evidence="1" id="KW-0472">Membrane</keyword>
<comment type="caution">
    <text evidence="2">The sequence shown here is derived from an EMBL/GenBank/DDBJ whole genome shotgun (WGS) entry which is preliminary data.</text>
</comment>
<name>A0ABQ4KCH6_9BACI</name>
<organism evidence="2 3">
    <name type="scientific">Siminovitchia fordii</name>
    <dbReference type="NCBI Taxonomy" id="254759"/>
    <lineage>
        <taxon>Bacteria</taxon>
        <taxon>Bacillati</taxon>
        <taxon>Bacillota</taxon>
        <taxon>Bacilli</taxon>
        <taxon>Bacillales</taxon>
        <taxon>Bacillaceae</taxon>
        <taxon>Siminovitchia</taxon>
    </lineage>
</organism>
<keyword evidence="3" id="KW-1185">Reference proteome</keyword>
<evidence type="ECO:0000313" key="3">
    <source>
        <dbReference type="Proteomes" id="UP000680279"/>
    </source>
</evidence>
<keyword evidence="1" id="KW-1133">Transmembrane helix</keyword>
<protein>
    <submittedName>
        <fullName evidence="2">Uncharacterized protein</fullName>
    </submittedName>
</protein>
<dbReference type="RefSeq" id="WP_018708133.1">
    <property type="nucleotide sequence ID" value="NZ_BOQT01000022.1"/>
</dbReference>
<sequence>MKRFKEWANANSWWLPWVGVTATISGLIFPDALLKTGQTLTRSIQILLDYWIEVLFVLWVIYIQIEIQRLKKRNSIHKRHSKNKVC</sequence>
<gene>
    <name evidence="2" type="ORF">J1TS3_40090</name>
</gene>
<dbReference type="Proteomes" id="UP000680279">
    <property type="component" value="Unassembled WGS sequence"/>
</dbReference>
<accession>A0ABQ4KCH6</accession>
<reference evidence="2 3" key="1">
    <citation type="submission" date="2021-03" db="EMBL/GenBank/DDBJ databases">
        <title>Antimicrobial resistance genes in bacteria isolated from Japanese honey, and their potential for conferring macrolide and lincosamide resistance in the American foulbrood pathogen Paenibacillus larvae.</title>
        <authorList>
            <person name="Okamoto M."/>
            <person name="Kumagai M."/>
            <person name="Kanamori H."/>
            <person name="Takamatsu D."/>
        </authorList>
    </citation>
    <scope>NUCLEOTIDE SEQUENCE [LARGE SCALE GENOMIC DNA]</scope>
    <source>
        <strain evidence="2 3">J1TS3</strain>
    </source>
</reference>
<evidence type="ECO:0000256" key="1">
    <source>
        <dbReference type="SAM" id="Phobius"/>
    </source>
</evidence>